<reference evidence="1" key="1">
    <citation type="journal article" date="2022" name="bioRxiv">
        <title>Sequencing and chromosome-scale assembly of the giantPleurodeles waltlgenome.</title>
        <authorList>
            <person name="Brown T."/>
            <person name="Elewa A."/>
            <person name="Iarovenko S."/>
            <person name="Subramanian E."/>
            <person name="Araus A.J."/>
            <person name="Petzold A."/>
            <person name="Susuki M."/>
            <person name="Suzuki K.-i.T."/>
            <person name="Hayashi T."/>
            <person name="Toyoda A."/>
            <person name="Oliveira C."/>
            <person name="Osipova E."/>
            <person name="Leigh N.D."/>
            <person name="Simon A."/>
            <person name="Yun M.H."/>
        </authorList>
    </citation>
    <scope>NUCLEOTIDE SEQUENCE</scope>
    <source>
        <strain evidence="1">20211129_DDA</strain>
        <tissue evidence="1">Liver</tissue>
    </source>
</reference>
<gene>
    <name evidence="1" type="ORF">NDU88_003581</name>
</gene>
<proteinExistence type="predicted"/>
<comment type="caution">
    <text evidence="1">The sequence shown here is derived from an EMBL/GenBank/DDBJ whole genome shotgun (WGS) entry which is preliminary data.</text>
</comment>
<organism evidence="1 2">
    <name type="scientific">Pleurodeles waltl</name>
    <name type="common">Iberian ribbed newt</name>
    <dbReference type="NCBI Taxonomy" id="8319"/>
    <lineage>
        <taxon>Eukaryota</taxon>
        <taxon>Metazoa</taxon>
        <taxon>Chordata</taxon>
        <taxon>Craniata</taxon>
        <taxon>Vertebrata</taxon>
        <taxon>Euteleostomi</taxon>
        <taxon>Amphibia</taxon>
        <taxon>Batrachia</taxon>
        <taxon>Caudata</taxon>
        <taxon>Salamandroidea</taxon>
        <taxon>Salamandridae</taxon>
        <taxon>Pleurodelinae</taxon>
        <taxon>Pleurodeles</taxon>
    </lineage>
</organism>
<keyword evidence="2" id="KW-1185">Reference proteome</keyword>
<name>A0AAV7W5Q6_PLEWA</name>
<dbReference type="Proteomes" id="UP001066276">
    <property type="component" value="Chromosome 1_2"/>
</dbReference>
<protein>
    <submittedName>
        <fullName evidence="1">Uncharacterized protein</fullName>
    </submittedName>
</protein>
<dbReference type="EMBL" id="JANPWB010000002">
    <property type="protein sequence ID" value="KAJ1208195.1"/>
    <property type="molecule type" value="Genomic_DNA"/>
</dbReference>
<evidence type="ECO:0000313" key="1">
    <source>
        <dbReference type="EMBL" id="KAJ1208195.1"/>
    </source>
</evidence>
<evidence type="ECO:0000313" key="2">
    <source>
        <dbReference type="Proteomes" id="UP001066276"/>
    </source>
</evidence>
<accession>A0AAV7W5Q6</accession>
<sequence>MQKIQSDSTEEDEGGCEKPQLTSVIEVGIKGKGTIRSKMKETTTKSLIAIQVEELVFKVFVQSELDTAWPKEEDEKVWDPEGLELVVLVYADDNAILTSFPVGALAAVEKLAEEFEKVSG</sequence>
<dbReference type="AlphaFoldDB" id="A0AAV7W5Q6"/>